<evidence type="ECO:0000313" key="10">
    <source>
        <dbReference type="EMBL" id="MCH79638.1"/>
    </source>
</evidence>
<sequence length="724" mass="79252">MNMALSVTNVNHFSNIAEIDSDRSVWNVKAKILRLWEVSDFNRNTQPFSIEIVLEDVDGGCRIHATIKKTLIYKFKNELIQGKVYSFEKLGVSTNGGAYRTTRHPYKLNFQYSTLVQRLANFEIQTSPFDFVPIADIIGGGYDTDYLCDVIGVLKAVGQEREITNQNGSTTKLNVIGLENDGNKIQCTLFGAYVDELNTFLAAGDINNAVVIIQFAKAKNFQDNIHIQNCMNASVLYFNSTCAESVALRSSLPANVDTPSPLTLTQINGEARVEPIDEFLYQTPRTTLQALKDATAGSYHVVGATVKKILNPDSFWYTACVCNKAVIPDSMMFYCEKCNKHVVRVYPRFCIKVRVIDHTDSANFVIFDREATLLLDTSCADLIQGMENAGNLGVMPAELETLVDKHWLFKIEAKPNQNPKFEQSFRVRKICTDANIIQQFKNKWDREEATFRKSINECGSLSTLCKKGKDVLIGGTSNLLTQGCESLSGSDVKGKGILLEGTPVGVSQDLMGKFSTAVVNLGDDVTPTMLAQGCESLSGSDVKGKGILLEGTPVGVSQDLMGKFATAVVNLGDDVTPTMLIANTPSSDTETTPQSTVNVEGASTVRVVSMGKFATAAVNLGDDVMPTMLMAKTSSCDTVKVEDASTVRVAVQRKKSGGRRVSPQIIEEDEDEISPTEDSPIQCVKGQQKKSVAKRVSPVAIQEDEDDNTPIKLLKKAVKIEKIP</sequence>
<dbReference type="CDD" id="cd04480">
    <property type="entry name" value="RPA1_DBD_A_like"/>
    <property type="match status" value="1"/>
</dbReference>
<keyword evidence="2" id="KW-0479">Metal-binding</keyword>
<evidence type="ECO:0000313" key="11">
    <source>
        <dbReference type="Proteomes" id="UP000265520"/>
    </source>
</evidence>
<evidence type="ECO:0000259" key="8">
    <source>
        <dbReference type="Pfam" id="PF08646"/>
    </source>
</evidence>
<evidence type="ECO:0000259" key="7">
    <source>
        <dbReference type="Pfam" id="PF02721"/>
    </source>
</evidence>
<keyword evidence="5 10" id="KW-0238">DNA-binding</keyword>
<dbReference type="InterPro" id="IPR047192">
    <property type="entry name" value="Euk_RPA1_DBD_C"/>
</dbReference>
<dbReference type="InterPro" id="IPR013955">
    <property type="entry name" value="Rep_factor-A_C"/>
</dbReference>
<keyword evidence="4" id="KW-0862">Zinc</keyword>
<dbReference type="AlphaFoldDB" id="A0A392LXJ2"/>
<dbReference type="EMBL" id="LXQA010000247">
    <property type="protein sequence ID" value="MCH79638.1"/>
    <property type="molecule type" value="Genomic_DNA"/>
</dbReference>
<feature type="domain" description="Replication factor A C-terminal" evidence="8">
    <location>
        <begin position="299"/>
        <end position="433"/>
    </location>
</feature>
<keyword evidence="3" id="KW-0863">Zinc-finger</keyword>
<organism evidence="10 11">
    <name type="scientific">Trifolium medium</name>
    <dbReference type="NCBI Taxonomy" id="97028"/>
    <lineage>
        <taxon>Eukaryota</taxon>
        <taxon>Viridiplantae</taxon>
        <taxon>Streptophyta</taxon>
        <taxon>Embryophyta</taxon>
        <taxon>Tracheophyta</taxon>
        <taxon>Spermatophyta</taxon>
        <taxon>Magnoliopsida</taxon>
        <taxon>eudicotyledons</taxon>
        <taxon>Gunneridae</taxon>
        <taxon>Pentapetalae</taxon>
        <taxon>rosids</taxon>
        <taxon>fabids</taxon>
        <taxon>Fabales</taxon>
        <taxon>Fabaceae</taxon>
        <taxon>Papilionoideae</taxon>
        <taxon>50 kb inversion clade</taxon>
        <taxon>NPAAA clade</taxon>
        <taxon>Hologalegina</taxon>
        <taxon>IRL clade</taxon>
        <taxon>Trifolieae</taxon>
        <taxon>Trifolium</taxon>
    </lineage>
</organism>
<dbReference type="Gene3D" id="2.40.50.140">
    <property type="entry name" value="Nucleic acid-binding proteins"/>
    <property type="match status" value="3"/>
</dbReference>
<comment type="similarity">
    <text evidence="1">Belongs to the replication factor A protein 1 family.</text>
</comment>
<dbReference type="CDD" id="cd04481">
    <property type="entry name" value="RPA1_DBD_B_like"/>
    <property type="match status" value="1"/>
</dbReference>
<dbReference type="SUPFAM" id="SSF50249">
    <property type="entry name" value="Nucleic acid-binding proteins"/>
    <property type="match status" value="3"/>
</dbReference>
<evidence type="ECO:0000256" key="3">
    <source>
        <dbReference type="ARBA" id="ARBA00022771"/>
    </source>
</evidence>
<dbReference type="Pfam" id="PF08646">
    <property type="entry name" value="Rep_fac-A_C"/>
    <property type="match status" value="1"/>
</dbReference>
<feature type="domain" description="Replication protein A 70 kDa DNA-binding subunit B/D first OB fold" evidence="7">
    <location>
        <begin position="13"/>
        <end position="117"/>
    </location>
</feature>
<evidence type="ECO:0000256" key="1">
    <source>
        <dbReference type="ARBA" id="ARBA00005690"/>
    </source>
</evidence>
<feature type="region of interest" description="Disordered" evidence="6">
    <location>
        <begin position="668"/>
        <end position="688"/>
    </location>
</feature>
<keyword evidence="11" id="KW-1185">Reference proteome</keyword>
<dbReference type="Pfam" id="PF16900">
    <property type="entry name" value="REPA_OB_2"/>
    <property type="match status" value="1"/>
</dbReference>
<dbReference type="InterPro" id="IPR012340">
    <property type="entry name" value="NA-bd_OB-fold"/>
</dbReference>
<dbReference type="CDD" id="cd04476">
    <property type="entry name" value="RPA1_DBD_C"/>
    <property type="match status" value="1"/>
</dbReference>
<comment type="caution">
    <text evidence="10">The sequence shown here is derived from an EMBL/GenBank/DDBJ whole genome shotgun (WGS) entry which is preliminary data.</text>
</comment>
<evidence type="ECO:0000256" key="2">
    <source>
        <dbReference type="ARBA" id="ARBA00022723"/>
    </source>
</evidence>
<evidence type="ECO:0000256" key="5">
    <source>
        <dbReference type="ARBA" id="ARBA00023125"/>
    </source>
</evidence>
<dbReference type="Pfam" id="PF02721">
    <property type="entry name" value="DUF223"/>
    <property type="match status" value="1"/>
</dbReference>
<dbReference type="PANTHER" id="PTHR47165:SF4">
    <property type="entry name" value="OS03G0429900 PROTEIN"/>
    <property type="match status" value="1"/>
</dbReference>
<feature type="domain" description="Replication protein A OB" evidence="9">
    <location>
        <begin position="143"/>
        <end position="223"/>
    </location>
</feature>
<dbReference type="InterPro" id="IPR031657">
    <property type="entry name" value="REPA_OB_2"/>
</dbReference>
<dbReference type="InterPro" id="IPR003871">
    <property type="entry name" value="RFA1B/D_OB_1st"/>
</dbReference>
<dbReference type="GO" id="GO:0003677">
    <property type="term" value="F:DNA binding"/>
    <property type="evidence" value="ECO:0007669"/>
    <property type="project" value="UniProtKB-KW"/>
</dbReference>
<dbReference type="Proteomes" id="UP000265520">
    <property type="component" value="Unassembled WGS sequence"/>
</dbReference>
<proteinExistence type="inferred from homology"/>
<evidence type="ECO:0000256" key="6">
    <source>
        <dbReference type="SAM" id="MobiDB-lite"/>
    </source>
</evidence>
<evidence type="ECO:0000256" key="4">
    <source>
        <dbReference type="ARBA" id="ARBA00022833"/>
    </source>
</evidence>
<evidence type="ECO:0000259" key="9">
    <source>
        <dbReference type="Pfam" id="PF16900"/>
    </source>
</evidence>
<dbReference type="PANTHER" id="PTHR47165">
    <property type="entry name" value="OS03G0429900 PROTEIN"/>
    <property type="match status" value="1"/>
</dbReference>
<gene>
    <name evidence="10" type="ORF">A2U01_0000391</name>
</gene>
<accession>A0A392LXJ2</accession>
<protein>
    <submittedName>
        <fullName evidence="10">Replication protein A 70 kDa dna-binding subunit</fullName>
    </submittedName>
</protein>
<reference evidence="10 11" key="1">
    <citation type="journal article" date="2018" name="Front. Plant Sci.">
        <title>Red Clover (Trifolium pratense) and Zigzag Clover (T. medium) - A Picture of Genomic Similarities and Differences.</title>
        <authorList>
            <person name="Dluhosova J."/>
            <person name="Istvanek J."/>
            <person name="Nedelnik J."/>
            <person name="Repkova J."/>
        </authorList>
    </citation>
    <scope>NUCLEOTIDE SEQUENCE [LARGE SCALE GENOMIC DNA]</scope>
    <source>
        <strain evidence="11">cv. 10/8</strain>
        <tissue evidence="10">Leaf</tissue>
    </source>
</reference>
<dbReference type="GO" id="GO:0008270">
    <property type="term" value="F:zinc ion binding"/>
    <property type="evidence" value="ECO:0007669"/>
    <property type="project" value="UniProtKB-KW"/>
</dbReference>
<name>A0A392LXJ2_9FABA</name>